<keyword evidence="3" id="KW-0285">Flavoprotein</keyword>
<proteinExistence type="predicted"/>
<dbReference type="GO" id="GO:0005524">
    <property type="term" value="F:ATP binding"/>
    <property type="evidence" value="ECO:0007669"/>
    <property type="project" value="UniProtKB-KW"/>
</dbReference>
<dbReference type="InterPro" id="IPR014729">
    <property type="entry name" value="Rossmann-like_a/b/a_fold"/>
</dbReference>
<dbReference type="Gene3D" id="3.40.50.620">
    <property type="entry name" value="HUPs"/>
    <property type="match status" value="1"/>
</dbReference>
<evidence type="ECO:0000256" key="2">
    <source>
        <dbReference type="ARBA" id="ARBA00012393"/>
    </source>
</evidence>
<organism evidence="14 15">
    <name type="scientific">Trichomonascus ciferrii</name>
    <dbReference type="NCBI Taxonomy" id="44093"/>
    <lineage>
        <taxon>Eukaryota</taxon>
        <taxon>Fungi</taxon>
        <taxon>Dikarya</taxon>
        <taxon>Ascomycota</taxon>
        <taxon>Saccharomycotina</taxon>
        <taxon>Dipodascomycetes</taxon>
        <taxon>Dipodascales</taxon>
        <taxon>Trichomonascaceae</taxon>
        <taxon>Trichomonascus</taxon>
        <taxon>Trichomonascus ciferrii complex</taxon>
    </lineage>
</organism>
<dbReference type="PANTHER" id="PTHR23293">
    <property type="entry name" value="FAD SYNTHETASE-RELATED FMN ADENYLYLTRANSFERASE"/>
    <property type="match status" value="1"/>
</dbReference>
<feature type="domain" description="Phosphoadenosine phosphosulphate reductase" evidence="13">
    <location>
        <begin position="62"/>
        <end position="221"/>
    </location>
</feature>
<protein>
    <recommendedName>
        <fullName evidence="2">FAD synthase</fullName>
        <ecNumber evidence="2">2.7.7.2</ecNumber>
    </recommendedName>
    <alternativeName>
        <fullName evidence="10">FAD pyrophosphorylase</fullName>
    </alternativeName>
    <alternativeName>
        <fullName evidence="11">FMN adenylyltransferase</fullName>
    </alternativeName>
</protein>
<evidence type="ECO:0000256" key="1">
    <source>
        <dbReference type="ARBA" id="ARBA00004726"/>
    </source>
</evidence>
<dbReference type="InterPro" id="IPR002500">
    <property type="entry name" value="PAPS_reduct_dom"/>
</dbReference>
<dbReference type="EC" id="2.7.7.2" evidence="2"/>
<dbReference type="OrthoDB" id="270728at2759"/>
<evidence type="ECO:0000256" key="9">
    <source>
        <dbReference type="ARBA" id="ARBA00022840"/>
    </source>
</evidence>
<keyword evidence="9" id="KW-0067">ATP-binding</keyword>
<evidence type="ECO:0000256" key="7">
    <source>
        <dbReference type="ARBA" id="ARBA00022741"/>
    </source>
</evidence>
<dbReference type="EMBL" id="SWFS01000425">
    <property type="protein sequence ID" value="KAA8904709.1"/>
    <property type="molecule type" value="Genomic_DNA"/>
</dbReference>
<keyword evidence="5" id="KW-0808">Transferase</keyword>
<comment type="pathway">
    <text evidence="1">Cofactor biosynthesis; FAD biosynthesis; FAD from FMN: step 1/1.</text>
</comment>
<keyword evidence="7" id="KW-0547">Nucleotide-binding</keyword>
<dbReference type="GO" id="GO:0003919">
    <property type="term" value="F:FMN adenylyltransferase activity"/>
    <property type="evidence" value="ECO:0007669"/>
    <property type="project" value="UniProtKB-EC"/>
</dbReference>
<keyword evidence="6" id="KW-0548">Nucleotidyltransferase</keyword>
<keyword evidence="4" id="KW-0288">FMN</keyword>
<comment type="catalytic activity">
    <reaction evidence="12">
        <text>FMN + ATP + H(+) = FAD + diphosphate</text>
        <dbReference type="Rhea" id="RHEA:17237"/>
        <dbReference type="ChEBI" id="CHEBI:15378"/>
        <dbReference type="ChEBI" id="CHEBI:30616"/>
        <dbReference type="ChEBI" id="CHEBI:33019"/>
        <dbReference type="ChEBI" id="CHEBI:57692"/>
        <dbReference type="ChEBI" id="CHEBI:58210"/>
        <dbReference type="EC" id="2.7.7.2"/>
    </reaction>
</comment>
<dbReference type="AlphaFoldDB" id="A0A642USM0"/>
<evidence type="ECO:0000256" key="12">
    <source>
        <dbReference type="ARBA" id="ARBA00049494"/>
    </source>
</evidence>
<sequence length="256" mass="29702">MINSSSIDHSEIRSVCKSCSELVHRFLSSEDIEETRQSTQNQIKLSINIINDALNRHGIEEIALSFNGGKDCLVMLVLFLATLHDRADSEEIFEKLDKIPSVYVHVENSFKEVDDFVEDCRTHYHLDIIRLAPPLKNGFEKYLAKKPHIKAILVGIRRTDPYGENLTYYERTDHGWPDFMRVHPVLEWHYVQIWDFLRFLNIPYCPLYDLGYTSLGGTKNTCKNPSLMSTDSEGHKSYKPAYELVDDDLERLSRMT</sequence>
<evidence type="ECO:0000256" key="8">
    <source>
        <dbReference type="ARBA" id="ARBA00022827"/>
    </source>
</evidence>
<evidence type="ECO:0000256" key="3">
    <source>
        <dbReference type="ARBA" id="ARBA00022630"/>
    </source>
</evidence>
<dbReference type="SUPFAM" id="SSF52402">
    <property type="entry name" value="Adenine nucleotide alpha hydrolases-like"/>
    <property type="match status" value="1"/>
</dbReference>
<evidence type="ECO:0000313" key="14">
    <source>
        <dbReference type="EMBL" id="KAA8904709.1"/>
    </source>
</evidence>
<dbReference type="VEuPathDB" id="FungiDB:TRICI_005406"/>
<dbReference type="GO" id="GO:0006747">
    <property type="term" value="P:FAD biosynthetic process"/>
    <property type="evidence" value="ECO:0007669"/>
    <property type="project" value="TreeGrafter"/>
</dbReference>
<accession>A0A642USM0</accession>
<evidence type="ECO:0000256" key="10">
    <source>
        <dbReference type="ARBA" id="ARBA00031145"/>
    </source>
</evidence>
<evidence type="ECO:0000313" key="15">
    <source>
        <dbReference type="Proteomes" id="UP000761534"/>
    </source>
</evidence>
<keyword evidence="15" id="KW-1185">Reference proteome</keyword>
<evidence type="ECO:0000256" key="4">
    <source>
        <dbReference type="ARBA" id="ARBA00022643"/>
    </source>
</evidence>
<reference evidence="14" key="1">
    <citation type="journal article" date="2019" name="G3 (Bethesda)">
        <title>Genome Assemblies of Two Rare Opportunistic Yeast Pathogens: Diutina rugosa (syn. Candida rugosa) and Trichomonascus ciferrii (syn. Candida ciferrii).</title>
        <authorList>
            <person name="Mixao V."/>
            <person name="Saus E."/>
            <person name="Hansen A.P."/>
            <person name="Lass-Florl C."/>
            <person name="Gabaldon T."/>
        </authorList>
    </citation>
    <scope>NUCLEOTIDE SEQUENCE</scope>
    <source>
        <strain evidence="14">CBS 4856</strain>
    </source>
</reference>
<evidence type="ECO:0000256" key="6">
    <source>
        <dbReference type="ARBA" id="ARBA00022695"/>
    </source>
</evidence>
<dbReference type="FunFam" id="3.40.50.620:FF:000187">
    <property type="entry name" value="Probable FAD synthetase"/>
    <property type="match status" value="1"/>
</dbReference>
<evidence type="ECO:0000259" key="13">
    <source>
        <dbReference type="Pfam" id="PF01507"/>
    </source>
</evidence>
<evidence type="ECO:0000256" key="11">
    <source>
        <dbReference type="ARBA" id="ARBA00031871"/>
    </source>
</evidence>
<dbReference type="PANTHER" id="PTHR23293:SF9">
    <property type="entry name" value="FAD SYNTHASE"/>
    <property type="match status" value="1"/>
</dbReference>
<name>A0A642USM0_9ASCO</name>
<gene>
    <name evidence="14" type="ORF">TRICI_005406</name>
</gene>
<evidence type="ECO:0000256" key="5">
    <source>
        <dbReference type="ARBA" id="ARBA00022679"/>
    </source>
</evidence>
<comment type="caution">
    <text evidence="14">The sequence shown here is derived from an EMBL/GenBank/DDBJ whole genome shotgun (WGS) entry which is preliminary data.</text>
</comment>
<keyword evidence="8" id="KW-0274">FAD</keyword>
<dbReference type="CDD" id="cd23948">
    <property type="entry name" value="FAD_synthase"/>
    <property type="match status" value="1"/>
</dbReference>
<dbReference type="Pfam" id="PF01507">
    <property type="entry name" value="PAPS_reduct"/>
    <property type="match status" value="1"/>
</dbReference>
<dbReference type="Proteomes" id="UP000761534">
    <property type="component" value="Unassembled WGS sequence"/>
</dbReference>